<feature type="region of interest" description="Disordered" evidence="1">
    <location>
        <begin position="590"/>
        <end position="613"/>
    </location>
</feature>
<proteinExistence type="predicted"/>
<evidence type="ECO:0000256" key="1">
    <source>
        <dbReference type="SAM" id="MobiDB-lite"/>
    </source>
</evidence>
<dbReference type="AlphaFoldDB" id="A0A3L6NIC5"/>
<dbReference type="Proteomes" id="UP000270866">
    <property type="component" value="Chromosome 8"/>
</dbReference>
<evidence type="ECO:0008006" key="4">
    <source>
        <dbReference type="Google" id="ProtNLM"/>
    </source>
</evidence>
<evidence type="ECO:0000313" key="3">
    <source>
        <dbReference type="Proteomes" id="UP000270866"/>
    </source>
</evidence>
<comment type="caution">
    <text evidence="2">The sequence shown here is derived from an EMBL/GenBank/DDBJ whole genome shotgun (WGS) entry which is preliminary data.</text>
</comment>
<name>A0A3L6NIC5_FUSOX</name>
<reference evidence="2 3" key="1">
    <citation type="journal article" date="2018" name="Sci. Rep.">
        <title>Characterisation of pathogen-specific regions and novel effector candidates in Fusarium oxysporum f. sp. cepae.</title>
        <authorList>
            <person name="Armitage A.D."/>
            <person name="Taylor A."/>
            <person name="Sobczyk M.K."/>
            <person name="Baxter L."/>
            <person name="Greenfield B.P."/>
            <person name="Bates H.J."/>
            <person name="Wilson F."/>
            <person name="Jackson A.C."/>
            <person name="Ott S."/>
            <person name="Harrison R.J."/>
            <person name="Clarkson J.P."/>
        </authorList>
    </citation>
    <scope>NUCLEOTIDE SEQUENCE [LARGE SCALE GENOMIC DNA]</scope>
    <source>
        <strain evidence="2 3">FoC_Fus2</strain>
    </source>
</reference>
<sequence>MAYQEADDCHGNTIQYNYIPSPQTENTRDVNTSYLDSIKYCSNDVTDSPATRFVQFHYADRKDLVTHSIAGAIITRANLLSSISIGINIGGEIRSTGPTPSPTALTDVACMVWDIANKVMTVKTYTAERKPNPDLKPDAITDWTPSEESVQVPMPMWDPTSPDAKMPDFLAPDLHGNGRSDLIIPYQNARGMLEFFLSQSNGAGLTAVQKVKQTNFPWVVKSKFMAMDITGTGVADVVQIFPNGQNLSFRNFPGVANESNSGSIGLADVIQTDTTYGFDNTIDWFLLKHSGTGAVGLVRVWQEVLPNDLYDIKATSFRCLVTGDSSKGFKATGIDSMLGGPFPKRDANAPVLSILSCDIDGDGTQDIVLGKAEFQAPNMVFRYLVSLGDGMGSFAKCGDELTQTVENAMEPKGDGRFSVTNLNGGLYPSLAYVYQQSNDISFVCILTAECKLSIVPVYNTGQPTDLLSSSNDSMGLVTAFSYGCLTDPDVWDSGVEWRNYPPTDPGNYVVKGAPNYVVTSLEHTNDSATNSLAFEVNMAKTYRQVLVNSQGRGWLGFESITTHNIVDDIWTTEHYFQTFPKIGLKSKVDTLNSDPKVDPQQSPLSSQKTNYDTPLSQQNGCDIYHVNKLFDKLETEGEQCRVQMTQFTYDDNGNVITKYVSEHQQGQIIFQSWENCSYTSIRGITSLMTAMKLSSVETNRNLTAFQQGDVNFTQYTYNSNTALLETVKRWSDDTGDF</sequence>
<protein>
    <recommendedName>
        <fullName evidence="4">Insecticide toxin TcdB middle/N-terminal domain-containing protein</fullName>
    </recommendedName>
</protein>
<dbReference type="EMBL" id="MRCU01000006">
    <property type="protein sequence ID" value="RKK17010.1"/>
    <property type="molecule type" value="Genomic_DNA"/>
</dbReference>
<evidence type="ECO:0000313" key="2">
    <source>
        <dbReference type="EMBL" id="RKK17010.1"/>
    </source>
</evidence>
<gene>
    <name evidence="2" type="ORF">BFJ65_g10557</name>
</gene>
<dbReference type="InterPro" id="IPR028994">
    <property type="entry name" value="Integrin_alpha_N"/>
</dbReference>
<organism evidence="2 3">
    <name type="scientific">Fusarium oxysporum f. sp. cepae</name>
    <dbReference type="NCBI Taxonomy" id="396571"/>
    <lineage>
        <taxon>Eukaryota</taxon>
        <taxon>Fungi</taxon>
        <taxon>Dikarya</taxon>
        <taxon>Ascomycota</taxon>
        <taxon>Pezizomycotina</taxon>
        <taxon>Sordariomycetes</taxon>
        <taxon>Hypocreomycetidae</taxon>
        <taxon>Hypocreales</taxon>
        <taxon>Nectriaceae</taxon>
        <taxon>Fusarium</taxon>
        <taxon>Fusarium oxysporum species complex</taxon>
    </lineage>
</organism>
<accession>A0A3L6NIC5</accession>
<dbReference type="SUPFAM" id="SSF69318">
    <property type="entry name" value="Integrin alpha N-terminal domain"/>
    <property type="match status" value="1"/>
</dbReference>